<evidence type="ECO:0000313" key="9">
    <source>
        <dbReference type="EMBL" id="HIX02555.1"/>
    </source>
</evidence>
<evidence type="ECO:0000256" key="7">
    <source>
        <dbReference type="PIRSR" id="PIRSR000524-50"/>
    </source>
</evidence>
<dbReference type="SUPFAM" id="SSF53383">
    <property type="entry name" value="PLP-dependent transferases"/>
    <property type="match status" value="1"/>
</dbReference>
<dbReference type="Gene3D" id="3.90.1150.10">
    <property type="entry name" value="Aspartate Aminotransferase, domain 1"/>
    <property type="match status" value="1"/>
</dbReference>
<evidence type="ECO:0000256" key="6">
    <source>
        <dbReference type="PIRSR" id="PIRSR000524-1"/>
    </source>
</evidence>
<keyword evidence="3 9" id="KW-0032">Aminotransferase</keyword>
<organism evidence="9 10">
    <name type="scientific">Candidatus Odoribacter faecigallinarum</name>
    <dbReference type="NCBI Taxonomy" id="2838706"/>
    <lineage>
        <taxon>Bacteria</taxon>
        <taxon>Pseudomonadati</taxon>
        <taxon>Bacteroidota</taxon>
        <taxon>Bacteroidia</taxon>
        <taxon>Bacteroidales</taxon>
        <taxon>Odoribacteraceae</taxon>
        <taxon>Odoribacter</taxon>
    </lineage>
</organism>
<dbReference type="InterPro" id="IPR015422">
    <property type="entry name" value="PyrdxlP-dep_Trfase_small"/>
</dbReference>
<dbReference type="PANTHER" id="PTHR21152">
    <property type="entry name" value="AMINOTRANSFERASE CLASS V"/>
    <property type="match status" value="1"/>
</dbReference>
<keyword evidence="4" id="KW-0808">Transferase</keyword>
<keyword evidence="5 7" id="KW-0663">Pyridoxal phosphate</keyword>
<reference evidence="9" key="1">
    <citation type="journal article" date="2021" name="PeerJ">
        <title>Extensive microbial diversity within the chicken gut microbiome revealed by metagenomics and culture.</title>
        <authorList>
            <person name="Gilroy R."/>
            <person name="Ravi A."/>
            <person name="Getino M."/>
            <person name="Pursley I."/>
            <person name="Horton D.L."/>
            <person name="Alikhan N.F."/>
            <person name="Baker D."/>
            <person name="Gharbi K."/>
            <person name="Hall N."/>
            <person name="Watson M."/>
            <person name="Adriaenssens E.M."/>
            <person name="Foster-Nyarko E."/>
            <person name="Jarju S."/>
            <person name="Secka A."/>
            <person name="Antonio M."/>
            <person name="Oren A."/>
            <person name="Chaudhuri R.R."/>
            <person name="La Ragione R."/>
            <person name="Hildebrand F."/>
            <person name="Pallen M.J."/>
        </authorList>
    </citation>
    <scope>NUCLEOTIDE SEQUENCE</scope>
    <source>
        <strain evidence="9">23274</strain>
    </source>
</reference>
<proteinExistence type="inferred from homology"/>
<evidence type="ECO:0000256" key="2">
    <source>
        <dbReference type="ARBA" id="ARBA00009236"/>
    </source>
</evidence>
<dbReference type="InterPro" id="IPR000192">
    <property type="entry name" value="Aminotrans_V_dom"/>
</dbReference>
<dbReference type="InterPro" id="IPR015421">
    <property type="entry name" value="PyrdxlP-dep_Trfase_major"/>
</dbReference>
<feature type="binding site" evidence="6">
    <location>
        <position position="336"/>
    </location>
    <ligand>
        <name>substrate</name>
    </ligand>
</feature>
<comment type="cofactor">
    <cofactor evidence="1 7">
        <name>pyridoxal 5'-phosphate</name>
        <dbReference type="ChEBI" id="CHEBI:597326"/>
    </cofactor>
</comment>
<dbReference type="InterPro" id="IPR015424">
    <property type="entry name" value="PyrdxlP-dep_Trfase"/>
</dbReference>
<dbReference type="GO" id="GO:0019265">
    <property type="term" value="P:glycine biosynthetic process, by transamination of glyoxylate"/>
    <property type="evidence" value="ECO:0007669"/>
    <property type="project" value="TreeGrafter"/>
</dbReference>
<feature type="modified residue" description="N6-(pyridoxal phosphate)lysine" evidence="7">
    <location>
        <position position="193"/>
    </location>
</feature>
<evidence type="ECO:0000256" key="5">
    <source>
        <dbReference type="ARBA" id="ARBA00022898"/>
    </source>
</evidence>
<gene>
    <name evidence="9" type="ORF">H9863_00350</name>
</gene>
<dbReference type="Pfam" id="PF00266">
    <property type="entry name" value="Aminotran_5"/>
    <property type="match status" value="1"/>
</dbReference>
<dbReference type="Gene3D" id="3.40.640.10">
    <property type="entry name" value="Type I PLP-dependent aspartate aminotransferase-like (Major domain)"/>
    <property type="match status" value="1"/>
</dbReference>
<dbReference type="PIRSF" id="PIRSF000524">
    <property type="entry name" value="SPT"/>
    <property type="match status" value="1"/>
</dbReference>
<evidence type="ECO:0000259" key="8">
    <source>
        <dbReference type="Pfam" id="PF00266"/>
    </source>
</evidence>
<comment type="caution">
    <text evidence="9">The sequence shown here is derived from an EMBL/GenBank/DDBJ whole genome shotgun (WGS) entry which is preliminary data.</text>
</comment>
<comment type="similarity">
    <text evidence="2">Belongs to the class-V pyridoxal-phosphate-dependent aminotransferase family.</text>
</comment>
<dbReference type="PANTHER" id="PTHR21152:SF24">
    <property type="entry name" value="ALANINE--GLYOXYLATE AMINOTRANSFERASE 1"/>
    <property type="match status" value="1"/>
</dbReference>
<dbReference type="GO" id="GO:0004760">
    <property type="term" value="F:L-serine-pyruvate transaminase activity"/>
    <property type="evidence" value="ECO:0007669"/>
    <property type="project" value="TreeGrafter"/>
</dbReference>
<evidence type="ECO:0000313" key="10">
    <source>
        <dbReference type="Proteomes" id="UP000824202"/>
    </source>
</evidence>
<dbReference type="InterPro" id="IPR024169">
    <property type="entry name" value="SP_NH2Trfase/AEP_transaminase"/>
</dbReference>
<accession>A0A9D1UY02</accession>
<name>A0A9D1UY02_9BACT</name>
<evidence type="ECO:0000256" key="3">
    <source>
        <dbReference type="ARBA" id="ARBA00022576"/>
    </source>
</evidence>
<evidence type="ECO:0000256" key="1">
    <source>
        <dbReference type="ARBA" id="ARBA00001933"/>
    </source>
</evidence>
<protein>
    <submittedName>
        <fullName evidence="9">Alanine--glyoxylate aminotransferase family protein</fullName>
    </submittedName>
</protein>
<dbReference type="GO" id="GO:0008453">
    <property type="term" value="F:alanine-glyoxylate transaminase activity"/>
    <property type="evidence" value="ECO:0007669"/>
    <property type="project" value="TreeGrafter"/>
</dbReference>
<dbReference type="AlphaFoldDB" id="A0A9D1UY02"/>
<evidence type="ECO:0000256" key="4">
    <source>
        <dbReference type="ARBA" id="ARBA00022679"/>
    </source>
</evidence>
<dbReference type="EMBL" id="DXFT01000008">
    <property type="protein sequence ID" value="HIX02555.1"/>
    <property type="molecule type" value="Genomic_DNA"/>
</dbReference>
<dbReference type="Proteomes" id="UP000824202">
    <property type="component" value="Unassembled WGS sequence"/>
</dbReference>
<sequence>MKTYKIPMVPGPTSVSHEVLEAGMVNFGSADLERDYVDLYVETGKMLGKIMQTEHTVVIQTGEGMLALWGALKSSLRAGDRVLVLSTGLFGYGMGEMAESLGCKVRIVEFGFDETLHDYALIEAAIRDFQPKMITMVQNETPSGTMNPVEEVGRLKEKYGVPLLYVDAVSGIGGSVVKADEWHVDFCLGGSQKCLSAPASMAFLSVSPRAWEIIGEVGYAGYDALLPYRTAVEQSYFPYTPYWQGTAQLHRACRLLLEEGLEKVIARHEKVAEYCRKRVQEMGLRLYPAAGAVPSPTVTAVYVPEGMTWADLDARLRDRGVVMGGNYGCLAGKVFRIGHMGTQANLNLVKEALDVLEETLHG</sequence>
<reference evidence="9" key="2">
    <citation type="submission" date="2021-04" db="EMBL/GenBank/DDBJ databases">
        <authorList>
            <person name="Gilroy R."/>
        </authorList>
    </citation>
    <scope>NUCLEOTIDE SEQUENCE</scope>
    <source>
        <strain evidence="9">23274</strain>
    </source>
</reference>
<feature type="domain" description="Aminotransferase class V" evidence="8">
    <location>
        <begin position="58"/>
        <end position="323"/>
    </location>
</feature>